<name>A0ABS3I7A4_9MICO</name>
<dbReference type="CDD" id="cd00657">
    <property type="entry name" value="Ferritin_like"/>
    <property type="match status" value="1"/>
</dbReference>
<proteinExistence type="predicted"/>
<evidence type="ECO:0000313" key="2">
    <source>
        <dbReference type="Proteomes" id="UP000664617"/>
    </source>
</evidence>
<dbReference type="RefSeq" id="WP_207273946.1">
    <property type="nucleotide sequence ID" value="NZ_JAFMPK010000019.1"/>
</dbReference>
<dbReference type="SUPFAM" id="SSF47240">
    <property type="entry name" value="Ferritin-like"/>
    <property type="match status" value="1"/>
</dbReference>
<dbReference type="Proteomes" id="UP000664617">
    <property type="component" value="Unassembled WGS sequence"/>
</dbReference>
<reference evidence="1 2" key="1">
    <citation type="submission" date="2021-03" db="EMBL/GenBank/DDBJ databases">
        <authorList>
            <person name="Xin L."/>
        </authorList>
    </citation>
    <scope>NUCLEOTIDE SEQUENCE [LARGE SCALE GENOMIC DNA]</scope>
    <source>
        <strain evidence="1 2">XHU 5031</strain>
    </source>
</reference>
<dbReference type="Pfam" id="PF05974">
    <property type="entry name" value="DUF892"/>
    <property type="match status" value="1"/>
</dbReference>
<reference evidence="2" key="2">
    <citation type="submission" date="2023-07" db="EMBL/GenBank/DDBJ databases">
        <title>Myceligenerans salitolerans sp. nov., a halotolerant actinomycete isolated from a salt lake in Xinjiang, China.</title>
        <authorList>
            <person name="Guan T."/>
        </authorList>
    </citation>
    <scope>NUCLEOTIDE SEQUENCE [LARGE SCALE GENOMIC DNA]</scope>
    <source>
        <strain evidence="2">XHU 5031</strain>
    </source>
</reference>
<accession>A0ABS3I7A4</accession>
<sequence>MTSREKIIDWLNDAHAMELALEENLVRHAKDAEGDVTVQARIEQHVEETRRQAEIVRGCVETLGGEVSGSKDAFAKMFGAMQGMANRPMADTMVKNALADYAAEHFEIACYRALIDACEEIGAQDVSVRLTEILREEEAMARFLEQKLPGAVRTALADAA</sequence>
<dbReference type="EMBL" id="JAFMPK010000019">
    <property type="protein sequence ID" value="MBO0607982.1"/>
    <property type="molecule type" value="Genomic_DNA"/>
</dbReference>
<dbReference type="InterPro" id="IPR010287">
    <property type="entry name" value="DUF892_YciF-like"/>
</dbReference>
<gene>
    <name evidence="1" type="ORF">J0911_02945</name>
</gene>
<comment type="caution">
    <text evidence="1">The sequence shown here is derived from an EMBL/GenBank/DDBJ whole genome shotgun (WGS) entry which is preliminary data.</text>
</comment>
<dbReference type="Gene3D" id="1.20.1260.10">
    <property type="match status" value="1"/>
</dbReference>
<organism evidence="1 2">
    <name type="scientific">Myceligenerans salitolerans</name>
    <dbReference type="NCBI Taxonomy" id="1230528"/>
    <lineage>
        <taxon>Bacteria</taxon>
        <taxon>Bacillati</taxon>
        <taxon>Actinomycetota</taxon>
        <taxon>Actinomycetes</taxon>
        <taxon>Micrococcales</taxon>
        <taxon>Promicromonosporaceae</taxon>
        <taxon>Myceligenerans</taxon>
    </lineage>
</organism>
<protein>
    <submittedName>
        <fullName evidence="1">DUF892 family protein</fullName>
    </submittedName>
</protein>
<dbReference type="InterPro" id="IPR009078">
    <property type="entry name" value="Ferritin-like_SF"/>
</dbReference>
<dbReference type="InterPro" id="IPR012347">
    <property type="entry name" value="Ferritin-like"/>
</dbReference>
<keyword evidence="2" id="KW-1185">Reference proteome</keyword>
<evidence type="ECO:0000313" key="1">
    <source>
        <dbReference type="EMBL" id="MBO0607982.1"/>
    </source>
</evidence>